<dbReference type="Proteomes" id="UP000307702">
    <property type="component" value="Unassembled WGS sequence"/>
</dbReference>
<evidence type="ECO:0000313" key="1">
    <source>
        <dbReference type="EMBL" id="TMM45706.1"/>
    </source>
</evidence>
<reference evidence="1 2" key="1">
    <citation type="submission" date="2019-05" db="EMBL/GenBank/DDBJ databases">
        <title>Colwellia ponticola sp. nov., isolated from seawater.</title>
        <authorList>
            <person name="Yoon J.-H."/>
        </authorList>
    </citation>
    <scope>NUCLEOTIDE SEQUENCE [LARGE SCALE GENOMIC DNA]</scope>
    <source>
        <strain evidence="1 2">OISW-25</strain>
    </source>
</reference>
<dbReference type="EMBL" id="SZVP01000005">
    <property type="protein sequence ID" value="TMM45706.1"/>
    <property type="molecule type" value="Genomic_DNA"/>
</dbReference>
<protein>
    <submittedName>
        <fullName evidence="1">Uncharacterized protein</fullName>
    </submittedName>
</protein>
<proteinExistence type="predicted"/>
<comment type="caution">
    <text evidence="1">The sequence shown here is derived from an EMBL/GenBank/DDBJ whole genome shotgun (WGS) entry which is preliminary data.</text>
</comment>
<name>A0A8H2PKB9_9GAMM</name>
<evidence type="ECO:0000313" key="2">
    <source>
        <dbReference type="Proteomes" id="UP000307702"/>
    </source>
</evidence>
<keyword evidence="2" id="KW-1185">Reference proteome</keyword>
<gene>
    <name evidence="1" type="ORF">FCS21_07740</name>
</gene>
<dbReference type="RefSeq" id="WP_138622096.1">
    <property type="nucleotide sequence ID" value="NZ_SZVP01000005.1"/>
</dbReference>
<accession>A0A8H2PKB9</accession>
<dbReference type="AlphaFoldDB" id="A0A8H2PKB9"/>
<sequence length="181" mass="20413">MNHTVKKAVKISVKKITQLTCYAFVTHLFIAPIVSAKETQLATKILTCSEITDNQSRLGCFDALTSNNNLVVDTAKPLVIDKTMLQAEQQVDDFAKEHVKKTTKELEKEIDSITLTVSKLSKTVRGQWKITFENGQQWQQKDSGTLSLQQGDEVTLTKGAFSSVFLQKENINRRIKVKRLK</sequence>
<dbReference type="OrthoDB" id="4750212at2"/>
<organism evidence="1 2">
    <name type="scientific">Colwellia ponticola</name>
    <dbReference type="NCBI Taxonomy" id="2304625"/>
    <lineage>
        <taxon>Bacteria</taxon>
        <taxon>Pseudomonadati</taxon>
        <taxon>Pseudomonadota</taxon>
        <taxon>Gammaproteobacteria</taxon>
        <taxon>Alteromonadales</taxon>
        <taxon>Colwelliaceae</taxon>
        <taxon>Colwellia</taxon>
    </lineage>
</organism>